<evidence type="ECO:0000256" key="2">
    <source>
        <dbReference type="ARBA" id="ARBA00023015"/>
    </source>
</evidence>
<dbReference type="CDD" id="cd05466">
    <property type="entry name" value="PBP2_LTTR_substrate"/>
    <property type="match status" value="1"/>
</dbReference>
<dbReference type="InterPro" id="IPR036388">
    <property type="entry name" value="WH-like_DNA-bd_sf"/>
</dbReference>
<dbReference type="InterPro" id="IPR000847">
    <property type="entry name" value="LysR_HTH_N"/>
</dbReference>
<keyword evidence="4" id="KW-0804">Transcription</keyword>
<dbReference type="Pfam" id="PF03466">
    <property type="entry name" value="LysR_substrate"/>
    <property type="match status" value="1"/>
</dbReference>
<evidence type="ECO:0000259" key="5">
    <source>
        <dbReference type="PROSITE" id="PS50931"/>
    </source>
</evidence>
<evidence type="ECO:0000256" key="1">
    <source>
        <dbReference type="ARBA" id="ARBA00009437"/>
    </source>
</evidence>
<organism evidence="6 7">
    <name type="scientific">Delftia lacustris</name>
    <dbReference type="NCBI Taxonomy" id="558537"/>
    <lineage>
        <taxon>Bacteria</taxon>
        <taxon>Pseudomonadati</taxon>
        <taxon>Pseudomonadota</taxon>
        <taxon>Betaproteobacteria</taxon>
        <taxon>Burkholderiales</taxon>
        <taxon>Comamonadaceae</taxon>
        <taxon>Delftia</taxon>
    </lineage>
</organism>
<evidence type="ECO:0000256" key="4">
    <source>
        <dbReference type="ARBA" id="ARBA00023163"/>
    </source>
</evidence>
<dbReference type="InterPro" id="IPR036390">
    <property type="entry name" value="WH_DNA-bd_sf"/>
</dbReference>
<evidence type="ECO:0000313" key="7">
    <source>
        <dbReference type="Proteomes" id="UP000183417"/>
    </source>
</evidence>
<dbReference type="GeneID" id="94689263"/>
<dbReference type="PROSITE" id="PS50931">
    <property type="entry name" value="HTH_LYSR"/>
    <property type="match status" value="1"/>
</dbReference>
<dbReference type="GO" id="GO:0003700">
    <property type="term" value="F:DNA-binding transcription factor activity"/>
    <property type="evidence" value="ECO:0007669"/>
    <property type="project" value="InterPro"/>
</dbReference>
<dbReference type="AlphaFoldDB" id="A0A1H3HSA7"/>
<dbReference type="SUPFAM" id="SSF53850">
    <property type="entry name" value="Periplasmic binding protein-like II"/>
    <property type="match status" value="1"/>
</dbReference>
<dbReference type="SUPFAM" id="SSF46785">
    <property type="entry name" value="Winged helix' DNA-binding domain"/>
    <property type="match status" value="1"/>
</dbReference>
<dbReference type="InterPro" id="IPR005119">
    <property type="entry name" value="LysR_subst-bd"/>
</dbReference>
<dbReference type="RefSeq" id="WP_074921251.1">
    <property type="nucleotide sequence ID" value="NZ_CP141274.1"/>
</dbReference>
<dbReference type="Proteomes" id="UP000183417">
    <property type="component" value="Unassembled WGS sequence"/>
</dbReference>
<name>A0A1H3HSA7_9BURK</name>
<dbReference type="PANTHER" id="PTHR30126:SF98">
    <property type="entry name" value="HTH-TYPE TRANSCRIPTIONAL ACTIVATOR BAUR"/>
    <property type="match status" value="1"/>
</dbReference>
<dbReference type="Gene3D" id="1.10.10.10">
    <property type="entry name" value="Winged helix-like DNA-binding domain superfamily/Winged helix DNA-binding domain"/>
    <property type="match status" value="1"/>
</dbReference>
<accession>A0A1H3HSA7</accession>
<gene>
    <name evidence="6" type="ORF">SAMN05421547_10327</name>
</gene>
<dbReference type="PANTHER" id="PTHR30126">
    <property type="entry name" value="HTH-TYPE TRANSCRIPTIONAL REGULATOR"/>
    <property type="match status" value="1"/>
</dbReference>
<evidence type="ECO:0000313" key="6">
    <source>
        <dbReference type="EMBL" id="SDY18411.1"/>
    </source>
</evidence>
<keyword evidence="3 6" id="KW-0238">DNA-binding</keyword>
<feature type="domain" description="HTH lysR-type" evidence="5">
    <location>
        <begin position="29"/>
        <end position="86"/>
    </location>
</feature>
<dbReference type="Gene3D" id="3.40.190.290">
    <property type="match status" value="1"/>
</dbReference>
<dbReference type="GO" id="GO:0000976">
    <property type="term" value="F:transcription cis-regulatory region binding"/>
    <property type="evidence" value="ECO:0007669"/>
    <property type="project" value="TreeGrafter"/>
</dbReference>
<keyword evidence="2" id="KW-0805">Transcription regulation</keyword>
<comment type="similarity">
    <text evidence="1">Belongs to the LysR transcriptional regulatory family.</text>
</comment>
<proteinExistence type="inferred from homology"/>
<dbReference type="EMBL" id="FNPE01000003">
    <property type="protein sequence ID" value="SDY18411.1"/>
    <property type="molecule type" value="Genomic_DNA"/>
</dbReference>
<protein>
    <submittedName>
        <fullName evidence="6">DNA-binding transcriptional regulator, LysR family</fullName>
    </submittedName>
</protein>
<evidence type="ECO:0000256" key="3">
    <source>
        <dbReference type="ARBA" id="ARBA00023125"/>
    </source>
</evidence>
<sequence>MAEFSLETPASRRARDGRARAALGQLGDMDLRLLRVFKAVVECGGMSAAELELNIGSSTLSRHMKDLEERLGLTLCRRGRAGFALTPEGHRIYEATLQLLGGVEGFLGQVDDIHGRLAGTLDVALFDKTVGNPQSRIPEAIGLLHDQAPQLHLRLHVASIQAIERGLMEGRWQVGVLPSAPSSSALDSARLFGERMQLYCAPGHPLHGADHGGLDWDSLGAHAFAGLGYQSPNMALSHQAGLQRQATGFDQEAIAMLVRSGRYLGFLPDHYAQAMEGQGLLQAVAPHRFFYLCDFFAVWRSAVVPGRAARVFIDALLGVHRE</sequence>
<reference evidence="6 7" key="1">
    <citation type="submission" date="2016-10" db="EMBL/GenBank/DDBJ databases">
        <authorList>
            <person name="de Groot N.N."/>
        </authorList>
    </citation>
    <scope>NUCLEOTIDE SEQUENCE [LARGE SCALE GENOMIC DNA]</scope>
    <source>
        <strain evidence="6 7">LMG 24775</strain>
    </source>
</reference>
<dbReference type="Pfam" id="PF00126">
    <property type="entry name" value="HTH_1"/>
    <property type="match status" value="1"/>
</dbReference>